<evidence type="ECO:0000256" key="2">
    <source>
        <dbReference type="SAM" id="Phobius"/>
    </source>
</evidence>
<accession>A0A6A3LZ99</accession>
<feature type="transmembrane region" description="Helical" evidence="2">
    <location>
        <begin position="183"/>
        <end position="203"/>
    </location>
</feature>
<feature type="region of interest" description="Disordered" evidence="1">
    <location>
        <begin position="35"/>
        <end position="55"/>
    </location>
</feature>
<gene>
    <name evidence="3" type="ORF">PF011_g3977</name>
</gene>
<evidence type="ECO:0000313" key="4">
    <source>
        <dbReference type="Proteomes" id="UP000460718"/>
    </source>
</evidence>
<keyword evidence="2" id="KW-0472">Membrane</keyword>
<sequence length="292" mass="30359">MEGGESSAAVAPPAKTRRGSGAAIYEKYLNIKNNALTNGDGAKNPAEISNSTDERELEAGEVYAAMRVGAPVRMINNGREMMSPRMGGPGGPRMMGGPGEPPRGRSRSRSRDRNEIMDTSTDRQGDHAAHPAVVDLMADLVARPAVVDLMADPVARPAVVVLMADPAARPAVVVLMADPAVHLAVVGLMAVLAAHPAVVVLMADPVARPVVVLMDHLVMTLGVDVVLLVVNSMGDREARRVMVSVADVEAPGAMVSVAVVEAPGAMDLTDLLVKGPVGALLPVVVTSGEDRR</sequence>
<keyword evidence="2" id="KW-1133">Transmembrane helix</keyword>
<feature type="region of interest" description="Disordered" evidence="1">
    <location>
        <begin position="1"/>
        <end position="21"/>
    </location>
</feature>
<evidence type="ECO:0000256" key="1">
    <source>
        <dbReference type="SAM" id="MobiDB-lite"/>
    </source>
</evidence>
<comment type="caution">
    <text evidence="3">The sequence shown here is derived from an EMBL/GenBank/DDBJ whole genome shotgun (WGS) entry which is preliminary data.</text>
</comment>
<evidence type="ECO:0000313" key="3">
    <source>
        <dbReference type="EMBL" id="KAE9023448.1"/>
    </source>
</evidence>
<feature type="compositionally biased region" description="Gly residues" evidence="1">
    <location>
        <begin position="87"/>
        <end position="98"/>
    </location>
</feature>
<feature type="region of interest" description="Disordered" evidence="1">
    <location>
        <begin position="83"/>
        <end position="128"/>
    </location>
</feature>
<dbReference type="AlphaFoldDB" id="A0A6A3LZ99"/>
<feature type="compositionally biased region" description="Basic and acidic residues" evidence="1">
    <location>
        <begin position="109"/>
        <end position="128"/>
    </location>
</feature>
<name>A0A6A3LZ99_9STRA</name>
<proteinExistence type="predicted"/>
<organism evidence="3 4">
    <name type="scientific">Phytophthora fragariae</name>
    <dbReference type="NCBI Taxonomy" id="53985"/>
    <lineage>
        <taxon>Eukaryota</taxon>
        <taxon>Sar</taxon>
        <taxon>Stramenopiles</taxon>
        <taxon>Oomycota</taxon>
        <taxon>Peronosporomycetes</taxon>
        <taxon>Peronosporales</taxon>
        <taxon>Peronosporaceae</taxon>
        <taxon>Phytophthora</taxon>
    </lineage>
</organism>
<feature type="transmembrane region" description="Helical" evidence="2">
    <location>
        <begin position="209"/>
        <end position="230"/>
    </location>
</feature>
<dbReference type="EMBL" id="QXFW01000138">
    <property type="protein sequence ID" value="KAE9023448.1"/>
    <property type="molecule type" value="Genomic_DNA"/>
</dbReference>
<dbReference type="Proteomes" id="UP000460718">
    <property type="component" value="Unassembled WGS sequence"/>
</dbReference>
<protein>
    <submittedName>
        <fullName evidence="3">Uncharacterized protein</fullName>
    </submittedName>
</protein>
<keyword evidence="2" id="KW-0812">Transmembrane</keyword>
<reference evidence="3 4" key="1">
    <citation type="submission" date="2018-09" db="EMBL/GenBank/DDBJ databases">
        <title>Genomic investigation of the strawberry pathogen Phytophthora fragariae indicates pathogenicity is determined by transcriptional variation in three key races.</title>
        <authorList>
            <person name="Adams T.M."/>
            <person name="Armitage A.D."/>
            <person name="Sobczyk M.K."/>
            <person name="Bates H.J."/>
            <person name="Dunwell J.M."/>
            <person name="Nellist C.F."/>
            <person name="Harrison R.J."/>
        </authorList>
    </citation>
    <scope>NUCLEOTIDE SEQUENCE [LARGE SCALE GENOMIC DNA]</scope>
    <source>
        <strain evidence="3 4">SCRP245</strain>
    </source>
</reference>